<gene>
    <name evidence="3" type="ORF">JOF29_007110</name>
</gene>
<name>A0ABS4UWG5_9ACTN</name>
<reference evidence="3 4" key="1">
    <citation type="submission" date="2021-03" db="EMBL/GenBank/DDBJ databases">
        <title>Sequencing the genomes of 1000 actinobacteria strains.</title>
        <authorList>
            <person name="Klenk H.-P."/>
        </authorList>
    </citation>
    <scope>NUCLEOTIDE SEQUENCE [LARGE SCALE GENOMIC DNA]</scope>
    <source>
        <strain evidence="3 4">DSM 18824</strain>
    </source>
</reference>
<comment type="caution">
    <text evidence="3">The sequence shown here is derived from an EMBL/GenBank/DDBJ whole genome shotgun (WGS) entry which is preliminary data.</text>
</comment>
<dbReference type="Proteomes" id="UP000755585">
    <property type="component" value="Unassembled WGS sequence"/>
</dbReference>
<accession>A0ABS4UWG5</accession>
<keyword evidence="2" id="KW-0812">Transmembrane</keyword>
<keyword evidence="2" id="KW-1133">Transmembrane helix</keyword>
<evidence type="ECO:0000256" key="2">
    <source>
        <dbReference type="SAM" id="Phobius"/>
    </source>
</evidence>
<sequence length="123" mass="12888">MVVTGGYLVWYWYPAATRGTTTAAISGASSGGLARFSATISTWVQAHTTLIAWLAATAVLLAAALTLRYRLRTRNAGRLTAAAHDGDSQRSDADCCAPKTAPETAPQPVPAALDQDRPGNHCC</sequence>
<evidence type="ECO:0000313" key="4">
    <source>
        <dbReference type="Proteomes" id="UP000755585"/>
    </source>
</evidence>
<feature type="compositionally biased region" description="Basic and acidic residues" evidence="1">
    <location>
        <begin position="84"/>
        <end position="93"/>
    </location>
</feature>
<dbReference type="EMBL" id="JAGINT010000002">
    <property type="protein sequence ID" value="MBP2356000.1"/>
    <property type="molecule type" value="Genomic_DNA"/>
</dbReference>
<feature type="region of interest" description="Disordered" evidence="1">
    <location>
        <begin position="80"/>
        <end position="123"/>
    </location>
</feature>
<protein>
    <submittedName>
        <fullName evidence="3">Uncharacterized protein</fullName>
    </submittedName>
</protein>
<keyword evidence="2" id="KW-0472">Membrane</keyword>
<keyword evidence="4" id="KW-1185">Reference proteome</keyword>
<proteinExistence type="predicted"/>
<dbReference type="RefSeq" id="WP_245359740.1">
    <property type="nucleotide sequence ID" value="NZ_BAAAVU010000005.1"/>
</dbReference>
<evidence type="ECO:0000313" key="3">
    <source>
        <dbReference type="EMBL" id="MBP2356000.1"/>
    </source>
</evidence>
<feature type="transmembrane region" description="Helical" evidence="2">
    <location>
        <begin position="50"/>
        <end position="69"/>
    </location>
</feature>
<evidence type="ECO:0000256" key="1">
    <source>
        <dbReference type="SAM" id="MobiDB-lite"/>
    </source>
</evidence>
<organism evidence="3 4">
    <name type="scientific">Kribbella aluminosa</name>
    <dbReference type="NCBI Taxonomy" id="416017"/>
    <lineage>
        <taxon>Bacteria</taxon>
        <taxon>Bacillati</taxon>
        <taxon>Actinomycetota</taxon>
        <taxon>Actinomycetes</taxon>
        <taxon>Propionibacteriales</taxon>
        <taxon>Kribbellaceae</taxon>
        <taxon>Kribbella</taxon>
    </lineage>
</organism>
<feature type="compositionally biased region" description="Basic and acidic residues" evidence="1">
    <location>
        <begin position="114"/>
        <end position="123"/>
    </location>
</feature>